<protein>
    <submittedName>
        <fullName evidence="2">Uncharacterized protein</fullName>
    </submittedName>
</protein>
<evidence type="ECO:0000256" key="1">
    <source>
        <dbReference type="SAM" id="SignalP"/>
    </source>
</evidence>
<reference evidence="2 3" key="1">
    <citation type="submission" date="2019-10" db="EMBL/GenBank/DDBJ databases">
        <title>New species of Slilvanegrellaceae.</title>
        <authorList>
            <person name="Pitt A."/>
            <person name="Hahn M.W."/>
        </authorList>
    </citation>
    <scope>NUCLEOTIDE SEQUENCE [LARGE SCALE GENOMIC DNA]</scope>
    <source>
        <strain evidence="2 3">SP-Ram-0.45-NSY-1</strain>
    </source>
</reference>
<name>A0A6N6VU29_9BACT</name>
<gene>
    <name evidence="2" type="ORF">GCL60_13995</name>
</gene>
<dbReference type="Proteomes" id="UP000437748">
    <property type="component" value="Unassembled WGS sequence"/>
</dbReference>
<accession>A0A6N6VU29</accession>
<evidence type="ECO:0000313" key="3">
    <source>
        <dbReference type="Proteomes" id="UP000437748"/>
    </source>
</evidence>
<evidence type="ECO:0000313" key="2">
    <source>
        <dbReference type="EMBL" id="KAB8036949.1"/>
    </source>
</evidence>
<sequence length="142" mass="15865">MKKITLFFIIISSILFMSKAFSFTEMQECVRWVLGADVINKLDTAKSKEDKKKIIESYKKLAPANVPKKLDACMTLFKDYKDPKNKNLTANPWAKTVCCNCSGWCVFEWIALAYCNTCISDTGGENCCSSCNMPAAPGESCK</sequence>
<feature type="signal peptide" evidence="1">
    <location>
        <begin position="1"/>
        <end position="22"/>
    </location>
</feature>
<keyword evidence="1" id="KW-0732">Signal</keyword>
<feature type="chain" id="PRO_5026654135" evidence="1">
    <location>
        <begin position="23"/>
        <end position="142"/>
    </location>
</feature>
<keyword evidence="3" id="KW-1185">Reference proteome</keyword>
<dbReference type="OrthoDB" id="9409065at2"/>
<dbReference type="AlphaFoldDB" id="A0A6N6VU29"/>
<proteinExistence type="predicted"/>
<dbReference type="EMBL" id="WFLM01000005">
    <property type="protein sequence ID" value="KAB8036949.1"/>
    <property type="molecule type" value="Genomic_DNA"/>
</dbReference>
<organism evidence="2 3">
    <name type="scientific">Silvanigrella paludirubra</name>
    <dbReference type="NCBI Taxonomy" id="2499159"/>
    <lineage>
        <taxon>Bacteria</taxon>
        <taxon>Pseudomonadati</taxon>
        <taxon>Bdellovibrionota</taxon>
        <taxon>Oligoflexia</taxon>
        <taxon>Silvanigrellales</taxon>
        <taxon>Silvanigrellaceae</taxon>
        <taxon>Silvanigrella</taxon>
    </lineage>
</organism>
<dbReference type="RefSeq" id="WP_153421365.1">
    <property type="nucleotide sequence ID" value="NZ_WFLM01000005.1"/>
</dbReference>
<comment type="caution">
    <text evidence="2">The sequence shown here is derived from an EMBL/GenBank/DDBJ whole genome shotgun (WGS) entry which is preliminary data.</text>
</comment>